<evidence type="ECO:0000259" key="7">
    <source>
        <dbReference type="Pfam" id="PF05154"/>
    </source>
</evidence>
<feature type="compositionally biased region" description="Gly residues" evidence="5">
    <location>
        <begin position="135"/>
        <end position="156"/>
    </location>
</feature>
<keyword evidence="3 6" id="KW-1133">Transmembrane helix</keyword>
<gene>
    <name evidence="8" type="ORF">JOF43_002696</name>
</gene>
<sequence>MSTSNGNASWDPQEGQQDGQQNPYGQASSGEQQYGQQNPYGAPPQGEQVPVSQDPFAQASSGEQQYGQQNPYGAPPQGDQVPVSQDPYAQSAASDPSGQATPGWSPAGGSAPSAGDPYGQGAGGGYGPGGPPQGPGGQGPGGQVPAGAPQGGPGGQGQSRLLVGLMGIFFGGFGVHRFLMGYTTIGLVQVLVSVLSCFTLYPFIQIWGLVEGIMVLAKSPNFERDAHGRPLTD</sequence>
<proteinExistence type="predicted"/>
<feature type="domain" description="TM2" evidence="7">
    <location>
        <begin position="157"/>
        <end position="207"/>
    </location>
</feature>
<dbReference type="InterPro" id="IPR007829">
    <property type="entry name" value="TM2"/>
</dbReference>
<feature type="transmembrane region" description="Helical" evidence="6">
    <location>
        <begin position="161"/>
        <end position="179"/>
    </location>
</feature>
<protein>
    <recommendedName>
        <fullName evidence="7">TM2 domain-containing protein</fullName>
    </recommendedName>
</protein>
<organism evidence="8 9">
    <name type="scientific">Brachybacterium sacelli</name>
    <dbReference type="NCBI Taxonomy" id="173364"/>
    <lineage>
        <taxon>Bacteria</taxon>
        <taxon>Bacillati</taxon>
        <taxon>Actinomycetota</taxon>
        <taxon>Actinomycetes</taxon>
        <taxon>Micrococcales</taxon>
        <taxon>Dermabacteraceae</taxon>
        <taxon>Brachybacterium</taxon>
    </lineage>
</organism>
<feature type="compositionally biased region" description="Polar residues" evidence="5">
    <location>
        <begin position="58"/>
        <end position="71"/>
    </location>
</feature>
<dbReference type="EMBL" id="JAGIOD010000001">
    <property type="protein sequence ID" value="MBP2382739.1"/>
    <property type="molecule type" value="Genomic_DNA"/>
</dbReference>
<reference evidence="8 9" key="1">
    <citation type="submission" date="2021-03" db="EMBL/GenBank/DDBJ databases">
        <title>Sequencing the genomes of 1000 actinobacteria strains.</title>
        <authorList>
            <person name="Klenk H.-P."/>
        </authorList>
    </citation>
    <scope>NUCLEOTIDE SEQUENCE [LARGE SCALE GENOMIC DNA]</scope>
    <source>
        <strain evidence="8 9">DSM 14566</strain>
    </source>
</reference>
<evidence type="ECO:0000313" key="9">
    <source>
        <dbReference type="Proteomes" id="UP001519290"/>
    </source>
</evidence>
<dbReference type="RefSeq" id="WP_209902777.1">
    <property type="nucleotide sequence ID" value="NZ_BAAAJW010000007.1"/>
</dbReference>
<feature type="compositionally biased region" description="Polar residues" evidence="5">
    <location>
        <begin position="87"/>
        <end position="102"/>
    </location>
</feature>
<keyword evidence="2 6" id="KW-0812">Transmembrane</keyword>
<evidence type="ECO:0000256" key="1">
    <source>
        <dbReference type="ARBA" id="ARBA00004141"/>
    </source>
</evidence>
<feature type="transmembrane region" description="Helical" evidence="6">
    <location>
        <begin position="185"/>
        <end position="204"/>
    </location>
</feature>
<feature type="region of interest" description="Disordered" evidence="5">
    <location>
        <begin position="1"/>
        <end position="156"/>
    </location>
</feature>
<comment type="subcellular location">
    <subcellularLocation>
        <location evidence="1">Membrane</location>
        <topology evidence="1">Multi-pass membrane protein</topology>
    </subcellularLocation>
</comment>
<evidence type="ECO:0000256" key="6">
    <source>
        <dbReference type="SAM" id="Phobius"/>
    </source>
</evidence>
<evidence type="ECO:0000256" key="5">
    <source>
        <dbReference type="SAM" id="MobiDB-lite"/>
    </source>
</evidence>
<feature type="compositionally biased region" description="Polar residues" evidence="5">
    <location>
        <begin position="1"/>
        <end position="39"/>
    </location>
</feature>
<evidence type="ECO:0000256" key="4">
    <source>
        <dbReference type="ARBA" id="ARBA00023136"/>
    </source>
</evidence>
<evidence type="ECO:0000256" key="2">
    <source>
        <dbReference type="ARBA" id="ARBA00022692"/>
    </source>
</evidence>
<dbReference type="Pfam" id="PF05154">
    <property type="entry name" value="TM2"/>
    <property type="match status" value="1"/>
</dbReference>
<keyword evidence="4 6" id="KW-0472">Membrane</keyword>
<dbReference type="Proteomes" id="UP001519290">
    <property type="component" value="Unassembled WGS sequence"/>
</dbReference>
<evidence type="ECO:0000313" key="8">
    <source>
        <dbReference type="EMBL" id="MBP2382739.1"/>
    </source>
</evidence>
<accession>A0ABS4X2Q8</accession>
<keyword evidence="9" id="KW-1185">Reference proteome</keyword>
<name>A0ABS4X2Q8_9MICO</name>
<evidence type="ECO:0000256" key="3">
    <source>
        <dbReference type="ARBA" id="ARBA00022989"/>
    </source>
</evidence>
<comment type="caution">
    <text evidence="8">The sequence shown here is derived from an EMBL/GenBank/DDBJ whole genome shotgun (WGS) entry which is preliminary data.</text>
</comment>
<feature type="compositionally biased region" description="Gly residues" evidence="5">
    <location>
        <begin position="118"/>
        <end position="128"/>
    </location>
</feature>